<dbReference type="EMBL" id="JACDQQ010000268">
    <property type="protein sequence ID" value="MBA0083872.1"/>
    <property type="molecule type" value="Genomic_DNA"/>
</dbReference>
<sequence>MPSPAPEKPGALRAEQIILFRIGEQLFALSSSSVQEVRGADSLSGGAREITAPGIEKVRQFVRRGPNTLFLVNGAGHFGLPAPVGILAFVLRNTRTALLVDGIERMTTMTRLQALPLSFCHEERQWYRGLTALDQTVVPVVRPEGFLSDKELMMLDAALPPRDASREETDIELEAEASTDTNVGRELN</sequence>
<dbReference type="GO" id="GO:0007165">
    <property type="term" value="P:signal transduction"/>
    <property type="evidence" value="ECO:0007669"/>
    <property type="project" value="InterPro"/>
</dbReference>
<feature type="domain" description="CheW-like" evidence="2">
    <location>
        <begin position="12"/>
        <end position="147"/>
    </location>
</feature>
<dbReference type="SMART" id="SM00260">
    <property type="entry name" value="CheW"/>
    <property type="match status" value="1"/>
</dbReference>
<organism evidence="3 4">
    <name type="scientific">Candidatus Acidiferrum panamense</name>
    <dbReference type="NCBI Taxonomy" id="2741543"/>
    <lineage>
        <taxon>Bacteria</taxon>
        <taxon>Pseudomonadati</taxon>
        <taxon>Acidobacteriota</taxon>
        <taxon>Terriglobia</taxon>
        <taxon>Candidatus Acidiferrales</taxon>
        <taxon>Candidatus Acidiferrum</taxon>
    </lineage>
</organism>
<dbReference type="Proteomes" id="UP000567293">
    <property type="component" value="Unassembled WGS sequence"/>
</dbReference>
<feature type="region of interest" description="Disordered" evidence="1">
    <location>
        <begin position="163"/>
        <end position="188"/>
    </location>
</feature>
<dbReference type="AlphaFoldDB" id="A0A7V8NM42"/>
<dbReference type="Pfam" id="PF01584">
    <property type="entry name" value="CheW"/>
    <property type="match status" value="1"/>
</dbReference>
<reference evidence="3" key="1">
    <citation type="submission" date="2020-06" db="EMBL/GenBank/DDBJ databases">
        <title>Legume-microbial interactions unlock mineral nutrients during tropical forest succession.</title>
        <authorList>
            <person name="Epihov D.Z."/>
        </authorList>
    </citation>
    <scope>NUCLEOTIDE SEQUENCE [LARGE SCALE GENOMIC DNA]</scope>
    <source>
        <strain evidence="3">Pan2503</strain>
    </source>
</reference>
<evidence type="ECO:0000313" key="4">
    <source>
        <dbReference type="Proteomes" id="UP000567293"/>
    </source>
</evidence>
<dbReference type="GO" id="GO:0006935">
    <property type="term" value="P:chemotaxis"/>
    <property type="evidence" value="ECO:0007669"/>
    <property type="project" value="InterPro"/>
</dbReference>
<evidence type="ECO:0000313" key="3">
    <source>
        <dbReference type="EMBL" id="MBA0083872.1"/>
    </source>
</evidence>
<protein>
    <submittedName>
        <fullName evidence="3">Chemotaxis protein CheW</fullName>
    </submittedName>
</protein>
<proteinExistence type="predicted"/>
<comment type="caution">
    <text evidence="3">The sequence shown here is derived from an EMBL/GenBank/DDBJ whole genome shotgun (WGS) entry which is preliminary data.</text>
</comment>
<keyword evidence="4" id="KW-1185">Reference proteome</keyword>
<name>A0A7V8NM42_9BACT</name>
<evidence type="ECO:0000259" key="2">
    <source>
        <dbReference type="SMART" id="SM00260"/>
    </source>
</evidence>
<accession>A0A7V8NM42</accession>
<gene>
    <name evidence="3" type="ORF">HRJ53_02650</name>
</gene>
<dbReference type="InterPro" id="IPR036061">
    <property type="entry name" value="CheW-like_dom_sf"/>
</dbReference>
<dbReference type="InterPro" id="IPR002545">
    <property type="entry name" value="CheW-lke_dom"/>
</dbReference>
<dbReference type="SUPFAM" id="SSF50341">
    <property type="entry name" value="CheW-like"/>
    <property type="match status" value="1"/>
</dbReference>
<evidence type="ECO:0000256" key="1">
    <source>
        <dbReference type="SAM" id="MobiDB-lite"/>
    </source>
</evidence>